<proteinExistence type="predicted"/>
<gene>
    <name evidence="1" type="ORF">S06H3_66815</name>
</gene>
<evidence type="ECO:0000313" key="1">
    <source>
        <dbReference type="EMBL" id="GAI71426.1"/>
    </source>
</evidence>
<accession>X1RWX9</accession>
<protein>
    <submittedName>
        <fullName evidence="1">Uncharacterized protein</fullName>
    </submittedName>
</protein>
<feature type="non-terminal residue" evidence="1">
    <location>
        <position position="45"/>
    </location>
</feature>
<comment type="caution">
    <text evidence="1">The sequence shown here is derived from an EMBL/GenBank/DDBJ whole genome shotgun (WGS) entry which is preliminary data.</text>
</comment>
<name>X1RWX9_9ZZZZ</name>
<feature type="non-terminal residue" evidence="1">
    <location>
        <position position="1"/>
    </location>
</feature>
<dbReference type="AlphaFoldDB" id="X1RWX9"/>
<reference evidence="1" key="1">
    <citation type="journal article" date="2014" name="Front. Microbiol.">
        <title>High frequency of phylogenetically diverse reductive dehalogenase-homologous genes in deep subseafloor sedimentary metagenomes.</title>
        <authorList>
            <person name="Kawai M."/>
            <person name="Futagami T."/>
            <person name="Toyoda A."/>
            <person name="Takaki Y."/>
            <person name="Nishi S."/>
            <person name="Hori S."/>
            <person name="Arai W."/>
            <person name="Tsubouchi T."/>
            <person name="Morono Y."/>
            <person name="Uchiyama I."/>
            <person name="Ito T."/>
            <person name="Fujiyama A."/>
            <person name="Inagaki F."/>
            <person name="Takami H."/>
        </authorList>
    </citation>
    <scope>NUCLEOTIDE SEQUENCE</scope>
    <source>
        <strain evidence="1">Expedition CK06-06</strain>
    </source>
</reference>
<sequence>LKDKRIDKDIFEIEFKKESKKLSINEGYEFIKKDSNSNLGWRIVM</sequence>
<dbReference type="EMBL" id="BARV01045789">
    <property type="protein sequence ID" value="GAI71426.1"/>
    <property type="molecule type" value="Genomic_DNA"/>
</dbReference>
<organism evidence="1">
    <name type="scientific">marine sediment metagenome</name>
    <dbReference type="NCBI Taxonomy" id="412755"/>
    <lineage>
        <taxon>unclassified sequences</taxon>
        <taxon>metagenomes</taxon>
        <taxon>ecological metagenomes</taxon>
    </lineage>
</organism>